<proteinExistence type="predicted"/>
<organism evidence="2 3">
    <name type="scientific">Phytohabitans aurantiacus</name>
    <dbReference type="NCBI Taxonomy" id="3016789"/>
    <lineage>
        <taxon>Bacteria</taxon>
        <taxon>Bacillati</taxon>
        <taxon>Actinomycetota</taxon>
        <taxon>Actinomycetes</taxon>
        <taxon>Micromonosporales</taxon>
        <taxon>Micromonosporaceae</taxon>
    </lineage>
</organism>
<protein>
    <recommendedName>
        <fullName evidence="1">Rho termination factor-like N-terminal domain-containing protein</fullName>
    </recommendedName>
</protein>
<name>A0ABQ5R551_9ACTN</name>
<dbReference type="Pfam" id="PF07498">
    <property type="entry name" value="Rho_N"/>
    <property type="match status" value="1"/>
</dbReference>
<dbReference type="InterPro" id="IPR011112">
    <property type="entry name" value="Rho-like_N"/>
</dbReference>
<dbReference type="InterPro" id="IPR036269">
    <property type="entry name" value="Rho_N_sf"/>
</dbReference>
<accession>A0ABQ5R551</accession>
<evidence type="ECO:0000313" key="3">
    <source>
        <dbReference type="Proteomes" id="UP001144280"/>
    </source>
</evidence>
<dbReference type="SUPFAM" id="SSF68912">
    <property type="entry name" value="Rho N-terminal domain-like"/>
    <property type="match status" value="1"/>
</dbReference>
<dbReference type="Proteomes" id="UP001144280">
    <property type="component" value="Unassembled WGS sequence"/>
</dbReference>
<sequence>MMADGSLDALFERVSAGDGDRVALLEQINHRLTARAHAQEASHLLRKARNLTVSPHFDEAFEAFVAAVRQHESTAAGPDEDLEQATKTELYEMAKEAEIPGRSTMTKDELTEALRDSE</sequence>
<feature type="domain" description="Rho termination factor-like N-terminal" evidence="1">
    <location>
        <begin position="81"/>
        <end position="118"/>
    </location>
</feature>
<evidence type="ECO:0000313" key="2">
    <source>
        <dbReference type="EMBL" id="GLI01830.1"/>
    </source>
</evidence>
<dbReference type="EMBL" id="BSDI01000050">
    <property type="protein sequence ID" value="GLI01830.1"/>
    <property type="molecule type" value="Genomic_DNA"/>
</dbReference>
<gene>
    <name evidence="2" type="ORF">Pa4123_71070</name>
</gene>
<comment type="caution">
    <text evidence="2">The sequence shown here is derived from an EMBL/GenBank/DDBJ whole genome shotgun (WGS) entry which is preliminary data.</text>
</comment>
<evidence type="ECO:0000259" key="1">
    <source>
        <dbReference type="SMART" id="SM00959"/>
    </source>
</evidence>
<dbReference type="RefSeq" id="WP_281903180.1">
    <property type="nucleotide sequence ID" value="NZ_BSDI01000050.1"/>
</dbReference>
<dbReference type="SMART" id="SM00959">
    <property type="entry name" value="Rho_N"/>
    <property type="match status" value="1"/>
</dbReference>
<dbReference type="Gene3D" id="1.10.720.10">
    <property type="match status" value="1"/>
</dbReference>
<reference evidence="2" key="1">
    <citation type="submission" date="2022-12" db="EMBL/GenBank/DDBJ databases">
        <title>New Phytohabitans aurantiacus sp. RD004123 nov., an actinomycete isolated from soil.</title>
        <authorList>
            <person name="Triningsih D.W."/>
            <person name="Harunari E."/>
            <person name="Igarashi Y."/>
        </authorList>
    </citation>
    <scope>NUCLEOTIDE SEQUENCE</scope>
    <source>
        <strain evidence="2">RD004123</strain>
    </source>
</reference>
<keyword evidence="3" id="KW-1185">Reference proteome</keyword>